<reference evidence="1" key="1">
    <citation type="submission" date="2023-03" db="EMBL/GenBank/DDBJ databases">
        <title>Massive genome expansion in bonnet fungi (Mycena s.s.) driven by repeated elements and novel gene families across ecological guilds.</title>
        <authorList>
            <consortium name="Lawrence Berkeley National Laboratory"/>
            <person name="Harder C.B."/>
            <person name="Miyauchi S."/>
            <person name="Viragh M."/>
            <person name="Kuo A."/>
            <person name="Thoen E."/>
            <person name="Andreopoulos B."/>
            <person name="Lu D."/>
            <person name="Skrede I."/>
            <person name="Drula E."/>
            <person name="Henrissat B."/>
            <person name="Morin E."/>
            <person name="Kohler A."/>
            <person name="Barry K."/>
            <person name="LaButti K."/>
            <person name="Morin E."/>
            <person name="Salamov A."/>
            <person name="Lipzen A."/>
            <person name="Mereny Z."/>
            <person name="Hegedus B."/>
            <person name="Baldrian P."/>
            <person name="Stursova M."/>
            <person name="Weitz H."/>
            <person name="Taylor A."/>
            <person name="Grigoriev I.V."/>
            <person name="Nagy L.G."/>
            <person name="Martin F."/>
            <person name="Kauserud H."/>
        </authorList>
    </citation>
    <scope>NUCLEOTIDE SEQUENCE</scope>
    <source>
        <strain evidence="1">CBHHK002</strain>
    </source>
</reference>
<evidence type="ECO:0000313" key="1">
    <source>
        <dbReference type="EMBL" id="KAJ7344012.1"/>
    </source>
</evidence>
<sequence>MKEAIKEESASHRQFSVARAWVRSSVAQYKTASLSIRFEDVFDMASLIFRYVATSVFLSATVRAVTPVVAETTSYGSLADPLNRDSCSSSLWTENVVLWTCRDSQVVDSDGNPVDPSIANTASFSSLPSGRNQPKALALSPEPFGSLFYPLEADECPPLGLCNGTRWVGWPDTGPLVTFRGLNGAVNAYAFITRQHLSGLDIFDTPGYSLYRVVSEHAGPLPTAKVEISSFWSGTQIGYGTAASVRHNGFACLYGATPSRHLAVARAKLTDLFGSIEDKCIYEYYVNGSWVKTAPASNNTAIALPNTSATQGTVYWSPKWQSYVWIGGDSFPDANFLISTASKAEGPWSVPQQFYSGPVGNGSLPAYSAIAHPSLTDGTGDYIFLTYTRTRPAPSGEDLYDTPLIRVDWK</sequence>
<evidence type="ECO:0000313" key="2">
    <source>
        <dbReference type="Proteomes" id="UP001218218"/>
    </source>
</evidence>
<protein>
    <recommendedName>
        <fullName evidence="3">DUF4185 domain-containing protein</fullName>
    </recommendedName>
</protein>
<evidence type="ECO:0008006" key="3">
    <source>
        <dbReference type="Google" id="ProtNLM"/>
    </source>
</evidence>
<accession>A0AAD6ZYA2</accession>
<keyword evidence="2" id="KW-1185">Reference proteome</keyword>
<comment type="caution">
    <text evidence="1">The sequence shown here is derived from an EMBL/GenBank/DDBJ whole genome shotgun (WGS) entry which is preliminary data.</text>
</comment>
<dbReference type="Proteomes" id="UP001218218">
    <property type="component" value="Unassembled WGS sequence"/>
</dbReference>
<dbReference type="EMBL" id="JARIHO010000022">
    <property type="protein sequence ID" value="KAJ7344012.1"/>
    <property type="molecule type" value="Genomic_DNA"/>
</dbReference>
<organism evidence="1 2">
    <name type="scientific">Mycena albidolilacea</name>
    <dbReference type="NCBI Taxonomy" id="1033008"/>
    <lineage>
        <taxon>Eukaryota</taxon>
        <taxon>Fungi</taxon>
        <taxon>Dikarya</taxon>
        <taxon>Basidiomycota</taxon>
        <taxon>Agaricomycotina</taxon>
        <taxon>Agaricomycetes</taxon>
        <taxon>Agaricomycetidae</taxon>
        <taxon>Agaricales</taxon>
        <taxon>Marasmiineae</taxon>
        <taxon>Mycenaceae</taxon>
        <taxon>Mycena</taxon>
    </lineage>
</organism>
<proteinExistence type="predicted"/>
<dbReference type="AlphaFoldDB" id="A0AAD6ZYA2"/>
<name>A0AAD6ZYA2_9AGAR</name>
<gene>
    <name evidence="1" type="ORF">DFH08DRAFT_871602</name>
</gene>